<feature type="transmembrane region" description="Helical" evidence="1">
    <location>
        <begin position="126"/>
        <end position="146"/>
    </location>
</feature>
<protein>
    <submittedName>
        <fullName evidence="2">Uncharacterized protein</fullName>
    </submittedName>
</protein>
<feature type="transmembrane region" description="Helical" evidence="1">
    <location>
        <begin position="93"/>
        <end position="114"/>
    </location>
</feature>
<gene>
    <name evidence="2" type="ORF">SAMN02745824_0704</name>
</gene>
<accession>A0A1N6CPY6</accession>
<keyword evidence="1" id="KW-0812">Transmembrane</keyword>
<evidence type="ECO:0000313" key="2">
    <source>
        <dbReference type="EMBL" id="SIN60613.1"/>
    </source>
</evidence>
<dbReference type="OrthoDB" id="7569837at2"/>
<dbReference type="EMBL" id="FSQW01000001">
    <property type="protein sequence ID" value="SIN60613.1"/>
    <property type="molecule type" value="Genomic_DNA"/>
</dbReference>
<proteinExistence type="predicted"/>
<feature type="transmembrane region" description="Helical" evidence="1">
    <location>
        <begin position="52"/>
        <end position="77"/>
    </location>
</feature>
<sequence length="157" mass="17492">MLQIPLPTKPWPIWLTAISIPFVLVGTAFIYYPLLGKSGTLDPHADTIAIPMYGSLMVAVPLAIFVLVVTSIVMIFYSGRSAKLFAWNSDRPILTAIISVVFGGPAILLFLSFLNSIIQIHPWYDYILEINSLLWIAWLLLLRGVLVSRTMVDDDSD</sequence>
<dbReference type="STRING" id="1123272.SAMN02745824_0704"/>
<name>A0A1N6CPY6_9SPHN</name>
<feature type="transmembrane region" description="Helical" evidence="1">
    <location>
        <begin position="12"/>
        <end position="32"/>
    </location>
</feature>
<keyword evidence="1" id="KW-1133">Transmembrane helix</keyword>
<evidence type="ECO:0000256" key="1">
    <source>
        <dbReference type="SAM" id="Phobius"/>
    </source>
</evidence>
<evidence type="ECO:0000313" key="3">
    <source>
        <dbReference type="Proteomes" id="UP000185192"/>
    </source>
</evidence>
<reference evidence="3" key="1">
    <citation type="submission" date="2016-11" db="EMBL/GenBank/DDBJ databases">
        <authorList>
            <person name="Varghese N."/>
            <person name="Submissions S."/>
        </authorList>
    </citation>
    <scope>NUCLEOTIDE SEQUENCE [LARGE SCALE GENOMIC DNA]</scope>
    <source>
        <strain evidence="3">DSM 22363</strain>
    </source>
</reference>
<dbReference type="Proteomes" id="UP000185192">
    <property type="component" value="Unassembled WGS sequence"/>
</dbReference>
<organism evidence="2 3">
    <name type="scientific">Parasphingorhabdus marina DSM 22363</name>
    <dbReference type="NCBI Taxonomy" id="1123272"/>
    <lineage>
        <taxon>Bacteria</taxon>
        <taxon>Pseudomonadati</taxon>
        <taxon>Pseudomonadota</taxon>
        <taxon>Alphaproteobacteria</taxon>
        <taxon>Sphingomonadales</taxon>
        <taxon>Sphingomonadaceae</taxon>
        <taxon>Parasphingorhabdus</taxon>
    </lineage>
</organism>
<keyword evidence="3" id="KW-1185">Reference proteome</keyword>
<keyword evidence="1" id="KW-0472">Membrane</keyword>
<dbReference type="AlphaFoldDB" id="A0A1N6CPY6"/>
<dbReference type="RefSeq" id="WP_074203743.1">
    <property type="nucleotide sequence ID" value="NZ_FSQW01000001.1"/>
</dbReference>